<evidence type="ECO:0000256" key="2">
    <source>
        <dbReference type="ARBA" id="ARBA00022485"/>
    </source>
</evidence>
<keyword evidence="6" id="KW-0411">Iron-sulfur</keyword>
<dbReference type="GO" id="GO:0046872">
    <property type="term" value="F:metal ion binding"/>
    <property type="evidence" value="ECO:0007669"/>
    <property type="project" value="UniProtKB-KW"/>
</dbReference>
<evidence type="ECO:0000313" key="9">
    <source>
        <dbReference type="EMBL" id="MCB5644800.1"/>
    </source>
</evidence>
<keyword evidence="3" id="KW-0949">S-adenosyl-L-methionine</keyword>
<dbReference type="PANTHER" id="PTHR30352">
    <property type="entry name" value="PYRUVATE FORMATE-LYASE-ACTIVATING ENZYME"/>
    <property type="match status" value="1"/>
</dbReference>
<accession>A0AAW4U2D2</accession>
<evidence type="ECO:0000256" key="7">
    <source>
        <dbReference type="SAM" id="MobiDB-lite"/>
    </source>
</evidence>
<dbReference type="AlphaFoldDB" id="A0AAW4U2D2"/>
<reference evidence="9" key="1">
    <citation type="submission" date="2021-10" db="EMBL/GenBank/DDBJ databases">
        <title>Collection of gut derived symbiotic bacterial strains cultured from healthy donors.</title>
        <authorList>
            <person name="Lin H."/>
            <person name="Littmann E."/>
            <person name="Claire K."/>
            <person name="Pamer E."/>
        </authorList>
    </citation>
    <scope>NUCLEOTIDE SEQUENCE</scope>
    <source>
        <strain evidence="9">MSK.23.105</strain>
    </source>
</reference>
<evidence type="ECO:0000256" key="3">
    <source>
        <dbReference type="ARBA" id="ARBA00022691"/>
    </source>
</evidence>
<evidence type="ECO:0000256" key="5">
    <source>
        <dbReference type="ARBA" id="ARBA00023004"/>
    </source>
</evidence>
<dbReference type="EMBL" id="JAJBPF010000010">
    <property type="protein sequence ID" value="MCB5644800.1"/>
    <property type="molecule type" value="Genomic_DNA"/>
</dbReference>
<evidence type="ECO:0000256" key="6">
    <source>
        <dbReference type="ARBA" id="ARBA00023014"/>
    </source>
</evidence>
<dbReference type="RefSeq" id="WP_226790681.1">
    <property type="nucleotide sequence ID" value="NZ_JAHOCE010000008.1"/>
</dbReference>
<keyword evidence="2" id="KW-0004">4Fe-4S</keyword>
<feature type="compositionally biased region" description="Low complexity" evidence="7">
    <location>
        <begin position="19"/>
        <end position="33"/>
    </location>
</feature>
<feature type="region of interest" description="Disordered" evidence="7">
    <location>
        <begin position="1"/>
        <end position="59"/>
    </location>
</feature>
<proteinExistence type="predicted"/>
<dbReference type="SFLD" id="SFLDG01101">
    <property type="entry name" value="Uncharacterised_Radical_SAM_Su"/>
    <property type="match status" value="1"/>
</dbReference>
<comment type="caution">
    <text evidence="9">The sequence shown here is derived from an EMBL/GenBank/DDBJ whole genome shotgun (WGS) entry which is preliminary data.</text>
</comment>
<keyword evidence="4" id="KW-0479">Metal-binding</keyword>
<dbReference type="SFLD" id="SFLDS00029">
    <property type="entry name" value="Radical_SAM"/>
    <property type="match status" value="1"/>
</dbReference>
<dbReference type="Gene3D" id="3.20.20.70">
    <property type="entry name" value="Aldolase class I"/>
    <property type="match status" value="1"/>
</dbReference>
<dbReference type="Proteomes" id="UP001198148">
    <property type="component" value="Unassembled WGS sequence"/>
</dbReference>
<keyword evidence="5" id="KW-0408">Iron</keyword>
<gene>
    <name evidence="9" type="primary">amrS</name>
    <name evidence="9" type="ORF">LIP63_05305</name>
</gene>
<evidence type="ECO:0000256" key="4">
    <source>
        <dbReference type="ARBA" id="ARBA00022723"/>
    </source>
</evidence>
<dbReference type="InterPro" id="IPR058240">
    <property type="entry name" value="rSAM_sf"/>
</dbReference>
<dbReference type="PANTHER" id="PTHR30352:SF5">
    <property type="entry name" value="PYRUVATE FORMATE-LYASE 1-ACTIVATING ENZYME"/>
    <property type="match status" value="1"/>
</dbReference>
<dbReference type="SUPFAM" id="SSF102114">
    <property type="entry name" value="Radical SAM enzymes"/>
    <property type="match status" value="1"/>
</dbReference>
<evidence type="ECO:0000313" key="10">
    <source>
        <dbReference type="Proteomes" id="UP001198148"/>
    </source>
</evidence>
<dbReference type="GO" id="GO:0003824">
    <property type="term" value="F:catalytic activity"/>
    <property type="evidence" value="ECO:0007669"/>
    <property type="project" value="InterPro"/>
</dbReference>
<feature type="domain" description="Radical SAM core" evidence="8">
    <location>
        <begin position="126"/>
        <end position="353"/>
    </location>
</feature>
<evidence type="ECO:0000259" key="8">
    <source>
        <dbReference type="PROSITE" id="PS51918"/>
    </source>
</evidence>
<name>A0AAW4U2D2_BIFBR</name>
<sequence length="408" mass="44158">MPSTNATTLAPPTGVSPHGSSPAASANTPPAGGRWREAPEGGYRQTETTAPNGLANGPAIGRWQTQFHDGTGRARCELCPRRCTLKPDQRGFCFVRSNHDGIIVSDTYGCSSGFAVDPVEKKPLNHFHPGSSVLSFGTAGCNSGCRFCQNFDIAKARSIDKLSVGASPEKIAQVAASRGIDSVAFTYNDPIVFAEYAIDTAQACRALGIHPIAVTAGYMSAEARPDFYAAMDAANIDLKGFTEDFYWKVTGTHLADVLATIDYAVNEARTPEGEHVWVELTTLLIPGLNDDDAQLHAECTWIREHLGPDVPLHFSAFHPSYRMMDVPPTPHETLTRARAIALAEGLHYVYTGNVHDREGDTTYCPNPQCHAKLIERDWYRIITDRLSASSGGNGHCPKCGTAVAGRWR</sequence>
<dbReference type="PROSITE" id="PS51918">
    <property type="entry name" value="RADICAL_SAM"/>
    <property type="match status" value="1"/>
</dbReference>
<feature type="compositionally biased region" description="Polar residues" evidence="7">
    <location>
        <begin position="1"/>
        <end position="10"/>
    </location>
</feature>
<dbReference type="InterPro" id="IPR013785">
    <property type="entry name" value="Aldolase_TIM"/>
</dbReference>
<protein>
    <submittedName>
        <fullName evidence="9">AmmeMemoRadiSam system radical SAM enzyme</fullName>
    </submittedName>
</protein>
<dbReference type="InterPro" id="IPR007197">
    <property type="entry name" value="rSAM"/>
</dbReference>
<organism evidence="9 10">
    <name type="scientific">Bifidobacterium breve</name>
    <dbReference type="NCBI Taxonomy" id="1685"/>
    <lineage>
        <taxon>Bacteria</taxon>
        <taxon>Bacillati</taxon>
        <taxon>Actinomycetota</taxon>
        <taxon>Actinomycetes</taxon>
        <taxon>Bifidobacteriales</taxon>
        <taxon>Bifidobacteriaceae</taxon>
        <taxon>Bifidobacterium</taxon>
    </lineage>
</organism>
<dbReference type="InterPro" id="IPR027596">
    <property type="entry name" value="AmmeMemoSam_rS"/>
</dbReference>
<dbReference type="NCBIfam" id="TIGR04337">
    <property type="entry name" value="AmmeMemoSam_rS"/>
    <property type="match status" value="1"/>
</dbReference>
<dbReference type="InterPro" id="IPR034457">
    <property type="entry name" value="Organic_radical-activating"/>
</dbReference>
<dbReference type="CDD" id="cd01335">
    <property type="entry name" value="Radical_SAM"/>
    <property type="match status" value="1"/>
</dbReference>
<dbReference type="GO" id="GO:0051539">
    <property type="term" value="F:4 iron, 4 sulfur cluster binding"/>
    <property type="evidence" value="ECO:0007669"/>
    <property type="project" value="UniProtKB-KW"/>
</dbReference>
<dbReference type="Pfam" id="PF04055">
    <property type="entry name" value="Radical_SAM"/>
    <property type="match status" value="1"/>
</dbReference>
<evidence type="ECO:0000256" key="1">
    <source>
        <dbReference type="ARBA" id="ARBA00001966"/>
    </source>
</evidence>
<comment type="cofactor">
    <cofactor evidence="1">
        <name>[4Fe-4S] cluster</name>
        <dbReference type="ChEBI" id="CHEBI:49883"/>
    </cofactor>
</comment>